<dbReference type="Proteomes" id="UP001057402">
    <property type="component" value="Chromosome 12"/>
</dbReference>
<proteinExistence type="predicted"/>
<name>A0ACB9KYW1_9MYRT</name>
<reference evidence="2" key="1">
    <citation type="journal article" date="2023" name="Front. Plant Sci.">
        <title>Chromosomal-level genome assembly of Melastoma candidum provides insights into trichome evolution.</title>
        <authorList>
            <person name="Zhong Y."/>
            <person name="Wu W."/>
            <person name="Sun C."/>
            <person name="Zou P."/>
            <person name="Liu Y."/>
            <person name="Dai S."/>
            <person name="Zhou R."/>
        </authorList>
    </citation>
    <scope>NUCLEOTIDE SEQUENCE [LARGE SCALE GENOMIC DNA]</scope>
</reference>
<comment type="caution">
    <text evidence="1">The sequence shown here is derived from an EMBL/GenBank/DDBJ whole genome shotgun (WGS) entry which is preliminary data.</text>
</comment>
<evidence type="ECO:0000313" key="1">
    <source>
        <dbReference type="EMBL" id="KAI4302356.1"/>
    </source>
</evidence>
<sequence>MDNGDGNSYMNVLGYMKSHGITLAKYYPFIGKRGVARKLRRHEKRKSYKIDGFQEVDMKNEKKVMKILRKEGHILISLWVDDNFDSVRKDIYEGTTIPPKAFHELSDDEICPLLPESESESSEDFIDSSSSDSYSSDLKGPDDYEDEYFDSKESDEDEYIDNKDSAEDSDDEMLERNECHDMILLGMQQLGLSTFESKAFEQQEAARNGTKKPNASIASKGHLR</sequence>
<keyword evidence="2" id="KW-1185">Reference proteome</keyword>
<protein>
    <submittedName>
        <fullName evidence="1">Uncharacterized protein</fullName>
    </submittedName>
</protein>
<gene>
    <name evidence="1" type="ORF">MLD38_038111</name>
</gene>
<evidence type="ECO:0000313" key="2">
    <source>
        <dbReference type="Proteomes" id="UP001057402"/>
    </source>
</evidence>
<organism evidence="1 2">
    <name type="scientific">Melastoma candidum</name>
    <dbReference type="NCBI Taxonomy" id="119954"/>
    <lineage>
        <taxon>Eukaryota</taxon>
        <taxon>Viridiplantae</taxon>
        <taxon>Streptophyta</taxon>
        <taxon>Embryophyta</taxon>
        <taxon>Tracheophyta</taxon>
        <taxon>Spermatophyta</taxon>
        <taxon>Magnoliopsida</taxon>
        <taxon>eudicotyledons</taxon>
        <taxon>Gunneridae</taxon>
        <taxon>Pentapetalae</taxon>
        <taxon>rosids</taxon>
        <taxon>malvids</taxon>
        <taxon>Myrtales</taxon>
        <taxon>Melastomataceae</taxon>
        <taxon>Melastomatoideae</taxon>
        <taxon>Melastomateae</taxon>
        <taxon>Melastoma</taxon>
    </lineage>
</organism>
<accession>A0ACB9KYW1</accession>
<dbReference type="EMBL" id="CM042891">
    <property type="protein sequence ID" value="KAI4302356.1"/>
    <property type="molecule type" value="Genomic_DNA"/>
</dbReference>